<keyword evidence="4" id="KW-0233">DNA recombination</keyword>
<evidence type="ECO:0000256" key="3">
    <source>
        <dbReference type="ARBA" id="ARBA00023125"/>
    </source>
</evidence>
<comment type="similarity">
    <text evidence="1">In the C-terminal section; belongs to the transposase 35 family.</text>
</comment>
<dbReference type="OrthoDB" id="442799at2"/>
<evidence type="ECO:0000256" key="1">
    <source>
        <dbReference type="ARBA" id="ARBA00008761"/>
    </source>
</evidence>
<dbReference type="STRING" id="632773.BBEV_0920"/>
<dbReference type="InterPro" id="IPR001959">
    <property type="entry name" value="Transposase"/>
</dbReference>
<dbReference type="EMBL" id="CP012502">
    <property type="protein sequence ID" value="AOM82290.1"/>
    <property type="molecule type" value="Genomic_DNA"/>
</dbReference>
<gene>
    <name evidence="7" type="ORF">BBEV_0920</name>
</gene>
<dbReference type="GO" id="GO:0006310">
    <property type="term" value="P:DNA recombination"/>
    <property type="evidence" value="ECO:0007669"/>
    <property type="project" value="UniProtKB-KW"/>
</dbReference>
<name>A0A1D7QTF5_9BACI</name>
<dbReference type="GO" id="GO:0003677">
    <property type="term" value="F:DNA binding"/>
    <property type="evidence" value="ECO:0007669"/>
    <property type="project" value="UniProtKB-KW"/>
</dbReference>
<dbReference type="NCBIfam" id="TIGR01766">
    <property type="entry name" value="IS200/IS605 family accessory protein TnpB-like domain"/>
    <property type="match status" value="1"/>
</dbReference>
<dbReference type="GO" id="GO:0032196">
    <property type="term" value="P:transposition"/>
    <property type="evidence" value="ECO:0007669"/>
    <property type="project" value="UniProtKB-KW"/>
</dbReference>
<keyword evidence="2" id="KW-0815">Transposition</keyword>
<dbReference type="RefSeq" id="WP_069364397.1">
    <property type="nucleotide sequence ID" value="NZ_CP012502.1"/>
</dbReference>
<dbReference type="Pfam" id="PF01385">
    <property type="entry name" value="OrfB_IS605"/>
    <property type="match status" value="1"/>
</dbReference>
<accession>A0A1D7QTF5</accession>
<keyword evidence="3" id="KW-0238">DNA-binding</keyword>
<evidence type="ECO:0000313" key="7">
    <source>
        <dbReference type="EMBL" id="AOM82290.1"/>
    </source>
</evidence>
<sequence length="446" mass="51848">MTRKKPIKVLRKKKKTANMQRFTQKQNIGRNALSAREFRLLQRMSHSSKALRNVGLYTIKQKYLNENKMATTKEIDSAMKADMNYWGIQSNSVQAVRRTLLSDVKSFFEALKKWKETPEGFTDRPKFPKYSRSTAKRVIEIYQVPKVDKDGYWSIPMNTAFRKRFGPLRLQMPKNLMDKNISYIEIVPKQNGRFFEAHYVYEVPMSQMKKQQTTTKALSCDLGVDYLLSCTTNQGDAFLMNGKKLKSINQYFNKKISELKQKNIENGLSKRIVTNQIASLWRKRNLQIDGYLSQTVGLLFKQIKRLNVDTVVMGYNAGWKQESHLGKKNNQEFVQIPFHRLISAIENKCLKEGIRFVKQEESYTSKASFLDNDDIPVWSKGGNTMYSFSGKRLYRGFYRCENGQCIHADINAALNILRKSQVAEWDEKTKIKTPMIIDVQKRKAVA</sequence>
<dbReference type="InterPro" id="IPR010095">
    <property type="entry name" value="Cas12f1-like_TNB"/>
</dbReference>
<keyword evidence="8" id="KW-1185">Reference proteome</keyword>
<dbReference type="AlphaFoldDB" id="A0A1D7QTF5"/>
<proteinExistence type="inferred from homology"/>
<dbReference type="Proteomes" id="UP000094463">
    <property type="component" value="Chromosome"/>
</dbReference>
<reference evidence="7 8" key="1">
    <citation type="submission" date="2015-08" db="EMBL/GenBank/DDBJ databases">
        <title>The complete genome sequence of Bacillus beveridgei MLTeJB.</title>
        <authorList>
            <person name="Hanson T.E."/>
            <person name="Mesa C."/>
            <person name="Basesman S.M."/>
            <person name="Oremland R.S."/>
        </authorList>
    </citation>
    <scope>NUCLEOTIDE SEQUENCE [LARGE SCALE GENOMIC DNA]</scope>
    <source>
        <strain evidence="7 8">MLTeJB</strain>
    </source>
</reference>
<dbReference type="NCBIfam" id="NF040570">
    <property type="entry name" value="guided_TnpB"/>
    <property type="match status" value="1"/>
</dbReference>
<evidence type="ECO:0000256" key="4">
    <source>
        <dbReference type="ARBA" id="ARBA00023172"/>
    </source>
</evidence>
<feature type="domain" description="Probable transposase IS891/IS1136/IS1341" evidence="5">
    <location>
        <begin position="198"/>
        <end position="319"/>
    </location>
</feature>
<feature type="domain" description="Cas12f1-like TNB" evidence="6">
    <location>
        <begin position="338"/>
        <end position="416"/>
    </location>
</feature>
<organism evidence="7 8">
    <name type="scientific">Salisediminibacterium beveridgei</name>
    <dbReference type="NCBI Taxonomy" id="632773"/>
    <lineage>
        <taxon>Bacteria</taxon>
        <taxon>Bacillati</taxon>
        <taxon>Bacillota</taxon>
        <taxon>Bacilli</taxon>
        <taxon>Bacillales</taxon>
        <taxon>Bacillaceae</taxon>
        <taxon>Salisediminibacterium</taxon>
    </lineage>
</organism>
<evidence type="ECO:0000259" key="6">
    <source>
        <dbReference type="Pfam" id="PF07282"/>
    </source>
</evidence>
<evidence type="ECO:0000256" key="2">
    <source>
        <dbReference type="ARBA" id="ARBA00022578"/>
    </source>
</evidence>
<dbReference type="PATRIC" id="fig|632773.3.peg.977"/>
<dbReference type="KEGG" id="bbev:BBEV_0920"/>
<evidence type="ECO:0000313" key="8">
    <source>
        <dbReference type="Proteomes" id="UP000094463"/>
    </source>
</evidence>
<dbReference type="Pfam" id="PF07282">
    <property type="entry name" value="Cas12f1-like_TNB"/>
    <property type="match status" value="1"/>
</dbReference>
<protein>
    <submittedName>
        <fullName evidence="7">Transposase</fullName>
    </submittedName>
</protein>
<evidence type="ECO:0000259" key="5">
    <source>
        <dbReference type="Pfam" id="PF01385"/>
    </source>
</evidence>